<reference evidence="1" key="1">
    <citation type="journal article" date="2021" name="Proc. Natl. Acad. Sci. U.S.A.">
        <title>A Catalog of Tens of Thousands of Viruses from Human Metagenomes Reveals Hidden Associations with Chronic Diseases.</title>
        <authorList>
            <person name="Tisza M.J."/>
            <person name="Buck C.B."/>
        </authorList>
    </citation>
    <scope>NUCLEOTIDE SEQUENCE</scope>
    <source>
        <strain evidence="1">CtZgq1</strain>
    </source>
</reference>
<accession>A0A8S5LXK4</accession>
<proteinExistence type="predicted"/>
<evidence type="ECO:0000313" key="1">
    <source>
        <dbReference type="EMBL" id="DAD74583.1"/>
    </source>
</evidence>
<protein>
    <submittedName>
        <fullName evidence="1">Uncharacterized protein</fullName>
    </submittedName>
</protein>
<organism evidence="1">
    <name type="scientific">Myoviridae sp. ctZgq1</name>
    <dbReference type="NCBI Taxonomy" id="2826666"/>
    <lineage>
        <taxon>Viruses</taxon>
        <taxon>Duplodnaviria</taxon>
        <taxon>Heunggongvirae</taxon>
        <taxon>Uroviricota</taxon>
        <taxon>Caudoviricetes</taxon>
    </lineage>
</organism>
<dbReference type="EMBL" id="BK014762">
    <property type="protein sequence ID" value="DAD74583.1"/>
    <property type="molecule type" value="Genomic_DNA"/>
</dbReference>
<sequence>MNKSLDELLRLPDEDFKVIFKNETLGNVKSCINLVKSLMIEMDKAYKAVPKTEKELVDDMEFLMVNLKDKLDILEAITTEKQEKRKLKFDLPLH</sequence>
<name>A0A8S5LXK4_9CAUD</name>